<reference evidence="1 2" key="1">
    <citation type="journal article" date="2020" name="Science">
        <title>Unexpected conservation and global transmission of agrobacterial virulence plasmids.</title>
        <authorList>
            <person name="Weisberg A.J."/>
            <person name="Davis E.W. 2nd"/>
            <person name="Tabima J."/>
            <person name="Belcher M.S."/>
            <person name="Miller M."/>
            <person name="Kuo C.H."/>
            <person name="Loper J.E."/>
            <person name="Grunwald N.J."/>
            <person name="Putnam M.L."/>
            <person name="Chang J.H."/>
        </authorList>
    </citation>
    <scope>NUCLEOTIDE SEQUENCE [LARGE SCALE GENOMIC DNA]</scope>
    <source>
        <strain evidence="1 2">A19/93</strain>
    </source>
</reference>
<keyword evidence="2" id="KW-1185">Reference proteome</keyword>
<evidence type="ECO:0000313" key="1">
    <source>
        <dbReference type="EMBL" id="NTF36395.1"/>
    </source>
</evidence>
<proteinExistence type="predicted"/>
<accession>A0ABX2J0U1</accession>
<sequence>MSKQVKAGFQFARLLHGIRKAVKRRDVAENGRYIRWHENTDLAPQLITGSASDVRGWKEAVCSKFSAELGILCSRVCVLAIGREE</sequence>
<comment type="caution">
    <text evidence="1">The sequence shown here is derived from an EMBL/GenBank/DDBJ whole genome shotgun (WGS) entry which is preliminary data.</text>
</comment>
<name>A0ABX2J0U1_9HYPH</name>
<dbReference type="EMBL" id="JAAMCP010000004">
    <property type="protein sequence ID" value="NTF36395.1"/>
    <property type="molecule type" value="Genomic_DNA"/>
</dbReference>
<gene>
    <name evidence="1" type="ORF">G6L72_06665</name>
</gene>
<organism evidence="1 2">
    <name type="scientific">Agrobacterium rubi</name>
    <dbReference type="NCBI Taxonomy" id="28099"/>
    <lineage>
        <taxon>Bacteria</taxon>
        <taxon>Pseudomonadati</taxon>
        <taxon>Pseudomonadota</taxon>
        <taxon>Alphaproteobacteria</taxon>
        <taxon>Hyphomicrobiales</taxon>
        <taxon>Rhizobiaceae</taxon>
        <taxon>Rhizobium/Agrobacterium group</taxon>
        <taxon>Agrobacterium</taxon>
    </lineage>
</organism>
<dbReference type="RefSeq" id="WP_141680782.1">
    <property type="nucleotide sequence ID" value="NZ_JAAMCN010000006.1"/>
</dbReference>
<evidence type="ECO:0000313" key="2">
    <source>
        <dbReference type="Proteomes" id="UP000822331"/>
    </source>
</evidence>
<dbReference type="Proteomes" id="UP000822331">
    <property type="component" value="Unassembled WGS sequence"/>
</dbReference>
<protein>
    <submittedName>
        <fullName evidence="1">Uncharacterized protein</fullName>
    </submittedName>
</protein>